<evidence type="ECO:0000256" key="2">
    <source>
        <dbReference type="SAM" id="SignalP"/>
    </source>
</evidence>
<dbReference type="EMBL" id="JAAJBT010000002">
    <property type="protein sequence ID" value="NHM01173.1"/>
    <property type="molecule type" value="Genomic_DNA"/>
</dbReference>
<dbReference type="RefSeq" id="WP_166076232.1">
    <property type="nucleotide sequence ID" value="NZ_JAAJBT010000002.1"/>
</dbReference>
<keyword evidence="5" id="KW-1185">Reference proteome</keyword>
<dbReference type="InterPro" id="IPR011250">
    <property type="entry name" value="OMP/PagP_B-barrel"/>
</dbReference>
<dbReference type="SUPFAM" id="SSF56925">
    <property type="entry name" value="OMPA-like"/>
    <property type="match status" value="1"/>
</dbReference>
<name>A0ABX0I1W8_9FLAO</name>
<feature type="domain" description="Outer membrane protein beta-barrel" evidence="3">
    <location>
        <begin position="8"/>
        <end position="201"/>
    </location>
</feature>
<feature type="chain" id="PRO_5046403252" evidence="2">
    <location>
        <begin position="21"/>
        <end position="203"/>
    </location>
</feature>
<dbReference type="Proteomes" id="UP000800984">
    <property type="component" value="Unassembled WGS sequence"/>
</dbReference>
<gene>
    <name evidence="4" type="ORF">G4D72_03500</name>
</gene>
<accession>A0ABX0I1W8</accession>
<keyword evidence="1 2" id="KW-0732">Signal</keyword>
<protein>
    <submittedName>
        <fullName evidence="4">Porin family protein</fullName>
    </submittedName>
</protein>
<evidence type="ECO:0000259" key="3">
    <source>
        <dbReference type="Pfam" id="PF13505"/>
    </source>
</evidence>
<dbReference type="Gene3D" id="2.40.160.20">
    <property type="match status" value="1"/>
</dbReference>
<evidence type="ECO:0000313" key="5">
    <source>
        <dbReference type="Proteomes" id="UP000800984"/>
    </source>
</evidence>
<evidence type="ECO:0000313" key="4">
    <source>
        <dbReference type="EMBL" id="NHM01173.1"/>
    </source>
</evidence>
<proteinExistence type="predicted"/>
<organism evidence="4 5">
    <name type="scientific">Flavobacterium difficile</name>
    <dbReference type="NCBI Taxonomy" id="2709659"/>
    <lineage>
        <taxon>Bacteria</taxon>
        <taxon>Pseudomonadati</taxon>
        <taxon>Bacteroidota</taxon>
        <taxon>Flavobacteriia</taxon>
        <taxon>Flavobacteriales</taxon>
        <taxon>Flavobacteriaceae</taxon>
        <taxon>Flavobacterium</taxon>
    </lineage>
</organism>
<evidence type="ECO:0000256" key="1">
    <source>
        <dbReference type="ARBA" id="ARBA00022729"/>
    </source>
</evidence>
<feature type="signal peptide" evidence="2">
    <location>
        <begin position="1"/>
        <end position="20"/>
    </location>
</feature>
<comment type="caution">
    <text evidence="4">The sequence shown here is derived from an EMBL/GenBank/DDBJ whole genome shotgun (WGS) entry which is preliminary data.</text>
</comment>
<dbReference type="Pfam" id="PF13505">
    <property type="entry name" value="OMP_b-brl"/>
    <property type="match status" value="1"/>
</dbReference>
<reference evidence="4 5" key="1">
    <citation type="submission" date="2020-02" db="EMBL/GenBank/DDBJ databases">
        <authorList>
            <person name="Chen W.-M."/>
        </authorList>
    </citation>
    <scope>NUCLEOTIDE SEQUENCE [LARGE SCALE GENOMIC DNA]</scope>
    <source>
        <strain evidence="4 5">KDG-16</strain>
    </source>
</reference>
<sequence length="203" mass="23436">MKILKKCSFLLLFGFSLAQAQEETIATEKKSFSVGLHYTGNFRNANVISDSYNGIAGLDARYLLFSTEVINVQAGLSVDYLNGRDFRKKSSIVYNDAWFFNPNLGIEFNVENSGFKPFFNLGYTFLNYKYTIYKSNFGSFDPQDYTFNTQEFKVNQSNQTISLQPGARFYFKKAFYIETSYKYLPIEKNFNVHFFNLGLGIKL</sequence>
<dbReference type="InterPro" id="IPR027385">
    <property type="entry name" value="Beta-barrel_OMP"/>
</dbReference>